<keyword evidence="7 8" id="KW-1015">Disulfide bond</keyword>
<dbReference type="PANTHER" id="PTHR24270">
    <property type="entry name" value="LOW-DENSITY LIPOPROTEIN RECEPTOR-RELATED"/>
    <property type="match status" value="1"/>
</dbReference>
<dbReference type="InterPro" id="IPR002172">
    <property type="entry name" value="LDrepeatLR_classA_rpt"/>
</dbReference>
<dbReference type="InterPro" id="IPR018247">
    <property type="entry name" value="EF_Hand_1_Ca_BS"/>
</dbReference>
<comment type="subcellular location">
    <subcellularLocation>
        <location evidence="2">Endomembrane system</location>
    </subcellularLocation>
    <subcellularLocation>
        <location evidence="1">Membrane</location>
        <topology evidence="1">Single-pass membrane protein</topology>
    </subcellularLocation>
</comment>
<dbReference type="GO" id="GO:0016192">
    <property type="term" value="P:vesicle-mediated transport"/>
    <property type="evidence" value="ECO:0007669"/>
    <property type="project" value="UniProtKB-ARBA"/>
</dbReference>
<evidence type="ECO:0000256" key="4">
    <source>
        <dbReference type="ARBA" id="ARBA00022737"/>
    </source>
</evidence>
<feature type="compositionally biased region" description="Acidic residues" evidence="9">
    <location>
        <begin position="301"/>
        <end position="312"/>
    </location>
</feature>
<evidence type="ECO:0000256" key="7">
    <source>
        <dbReference type="ARBA" id="ARBA00023157"/>
    </source>
</evidence>
<dbReference type="GO" id="GO:0005886">
    <property type="term" value="C:plasma membrane"/>
    <property type="evidence" value="ECO:0007669"/>
    <property type="project" value="TreeGrafter"/>
</dbReference>
<dbReference type="PANTHER" id="PTHR24270:SF63">
    <property type="entry name" value="TERRIBLY REDUCED OPTIC LOBES, ISOFORM B"/>
    <property type="match status" value="1"/>
</dbReference>
<dbReference type="GO" id="GO:0012505">
    <property type="term" value="C:endomembrane system"/>
    <property type="evidence" value="ECO:0007669"/>
    <property type="project" value="UniProtKB-SubCell"/>
</dbReference>
<evidence type="ECO:0000256" key="5">
    <source>
        <dbReference type="ARBA" id="ARBA00022989"/>
    </source>
</evidence>
<feature type="region of interest" description="Disordered" evidence="9">
    <location>
        <begin position="751"/>
        <end position="773"/>
    </location>
</feature>
<dbReference type="Pfam" id="PF00057">
    <property type="entry name" value="Ldl_recept_a"/>
    <property type="match status" value="3"/>
</dbReference>
<keyword evidence="3 10" id="KW-0812">Transmembrane</keyword>
<feature type="disulfide bond" evidence="8">
    <location>
        <begin position="254"/>
        <end position="272"/>
    </location>
</feature>
<keyword evidence="5 10" id="KW-1133">Transmembrane helix</keyword>
<keyword evidence="6 10" id="KW-0472">Membrane</keyword>
<feature type="disulfide bond" evidence="8">
    <location>
        <begin position="101"/>
        <end position="116"/>
    </location>
</feature>
<dbReference type="PROSITE" id="PS00018">
    <property type="entry name" value="EF_HAND_1"/>
    <property type="match status" value="1"/>
</dbReference>
<feature type="compositionally biased region" description="Polar residues" evidence="9">
    <location>
        <begin position="643"/>
        <end position="653"/>
    </location>
</feature>
<feature type="compositionally biased region" description="Polar residues" evidence="9">
    <location>
        <begin position="529"/>
        <end position="541"/>
    </location>
</feature>
<protein>
    <submittedName>
        <fullName evidence="11">Uncharacterized protein</fullName>
    </submittedName>
</protein>
<evidence type="ECO:0000313" key="12">
    <source>
        <dbReference type="Proteomes" id="UP001292094"/>
    </source>
</evidence>
<feature type="compositionally biased region" description="Polar residues" evidence="9">
    <location>
        <begin position="391"/>
        <end position="414"/>
    </location>
</feature>
<organism evidence="11 12">
    <name type="scientific">Petrolisthes manimaculis</name>
    <dbReference type="NCBI Taxonomy" id="1843537"/>
    <lineage>
        <taxon>Eukaryota</taxon>
        <taxon>Metazoa</taxon>
        <taxon>Ecdysozoa</taxon>
        <taxon>Arthropoda</taxon>
        <taxon>Crustacea</taxon>
        <taxon>Multicrustacea</taxon>
        <taxon>Malacostraca</taxon>
        <taxon>Eumalacostraca</taxon>
        <taxon>Eucarida</taxon>
        <taxon>Decapoda</taxon>
        <taxon>Pleocyemata</taxon>
        <taxon>Anomura</taxon>
        <taxon>Galatheoidea</taxon>
        <taxon>Porcellanidae</taxon>
        <taxon>Petrolisthes</taxon>
    </lineage>
</organism>
<keyword evidence="4" id="KW-0677">Repeat</keyword>
<dbReference type="AlphaFoldDB" id="A0AAE1NIM3"/>
<dbReference type="PROSITE" id="PS50068">
    <property type="entry name" value="LDLRA_2"/>
    <property type="match status" value="5"/>
</dbReference>
<dbReference type="Gene3D" id="4.10.400.10">
    <property type="entry name" value="Low-density Lipoprotein Receptor"/>
    <property type="match status" value="5"/>
</dbReference>
<feature type="disulfide bond" evidence="8">
    <location>
        <begin position="247"/>
        <end position="259"/>
    </location>
</feature>
<dbReference type="InterPro" id="IPR050685">
    <property type="entry name" value="LDLR"/>
</dbReference>
<dbReference type="PROSITE" id="PS01209">
    <property type="entry name" value="LDLRA_1"/>
    <property type="match status" value="3"/>
</dbReference>
<feature type="compositionally biased region" description="Acidic residues" evidence="9">
    <location>
        <begin position="606"/>
        <end position="635"/>
    </location>
</feature>
<feature type="disulfide bond" evidence="8">
    <location>
        <begin position="89"/>
        <end position="107"/>
    </location>
</feature>
<feature type="compositionally biased region" description="Basic and acidic residues" evidence="9">
    <location>
        <begin position="575"/>
        <end position="585"/>
    </location>
</feature>
<keyword evidence="12" id="KW-1185">Reference proteome</keyword>
<name>A0AAE1NIM3_9EUCA</name>
<evidence type="ECO:0000256" key="10">
    <source>
        <dbReference type="SAM" id="Phobius"/>
    </source>
</evidence>
<evidence type="ECO:0000256" key="1">
    <source>
        <dbReference type="ARBA" id="ARBA00004167"/>
    </source>
</evidence>
<feature type="compositionally biased region" description="Polar residues" evidence="9">
    <location>
        <begin position="586"/>
        <end position="596"/>
    </location>
</feature>
<feature type="compositionally biased region" description="Low complexity" evidence="9">
    <location>
        <begin position="363"/>
        <end position="380"/>
    </location>
</feature>
<evidence type="ECO:0000256" key="3">
    <source>
        <dbReference type="ARBA" id="ARBA00022692"/>
    </source>
</evidence>
<feature type="region of interest" description="Disordered" evidence="9">
    <location>
        <begin position="363"/>
        <end position="440"/>
    </location>
</feature>
<feature type="disulfide bond" evidence="8">
    <location>
        <begin position="64"/>
        <end position="79"/>
    </location>
</feature>
<evidence type="ECO:0000256" key="9">
    <source>
        <dbReference type="SAM" id="MobiDB-lite"/>
    </source>
</evidence>
<feature type="compositionally biased region" description="Polar residues" evidence="9">
    <location>
        <begin position="846"/>
        <end position="873"/>
    </location>
</feature>
<evidence type="ECO:0000256" key="6">
    <source>
        <dbReference type="ARBA" id="ARBA00023136"/>
    </source>
</evidence>
<feature type="transmembrane region" description="Helical" evidence="10">
    <location>
        <begin position="979"/>
        <end position="998"/>
    </location>
</feature>
<feature type="compositionally biased region" description="Low complexity" evidence="9">
    <location>
        <begin position="654"/>
        <end position="688"/>
    </location>
</feature>
<dbReference type="EMBL" id="JAWZYT010005576">
    <property type="protein sequence ID" value="KAK4290198.1"/>
    <property type="molecule type" value="Genomic_DNA"/>
</dbReference>
<dbReference type="SUPFAM" id="SSF57424">
    <property type="entry name" value="LDL receptor-like module"/>
    <property type="match status" value="5"/>
</dbReference>
<dbReference type="PRINTS" id="PR00261">
    <property type="entry name" value="LDLRECEPTOR"/>
</dbReference>
<feature type="compositionally biased region" description="Polar residues" evidence="9">
    <location>
        <begin position="424"/>
        <end position="433"/>
    </location>
</feature>
<dbReference type="InterPro" id="IPR036055">
    <property type="entry name" value="LDL_receptor-like_sf"/>
</dbReference>
<dbReference type="InterPro" id="IPR023415">
    <property type="entry name" value="LDLR_class-A_CS"/>
</dbReference>
<feature type="region of interest" description="Disordered" evidence="9">
    <location>
        <begin position="830"/>
        <end position="873"/>
    </location>
</feature>
<gene>
    <name evidence="11" type="ORF">Pmani_036888</name>
</gene>
<comment type="caution">
    <text evidence="8">Lacks conserved residue(s) required for the propagation of feature annotation.</text>
</comment>
<evidence type="ECO:0000256" key="2">
    <source>
        <dbReference type="ARBA" id="ARBA00004308"/>
    </source>
</evidence>
<sequence>MYKLSLEAVWPQDQPGPALSFSLHTGKLHVEGGGLTTDGVSECYSGLQVRCPGAERCVSPYWICDGAPDCPDGADEVGCEDTPCSGFHCYDDACIASAWRCDGHRDCKNGDDEFACPDCMGGDIMCPQGGGCIAANATCDGIINCPDGWDEAGNLCGSIGSCGQWELRCLEGGRCVPHHQLCDGTPDCPAAEDEDSTFCSAFTSVVNLNKKPPVRKEEEEEAEEEEAVAVAVVAVEVAPCKAERNNCTEEQFECESGECIHEAYLCNGIRDCSEGEDEMPHRCTFMSTAAPTTQKPRRYDSEEDEYESEEDYLDTTDLEYASEHQESDPWCGEDDVHCDNDNESSEILQMFTEGPEGVTLATTLSNTNPTLDTPTDATPTEVSISDRDQYSDTGTSLEAGGLQTTESPSVPTTARSEEVPVVTTDGSTESTQGLEEEEDHVNDFDHTNTIDLEDVDISVEVIVEDSLYPDYVEQDFNLSSSEEQTDQHPIYPSTSTHIHPATHTSTISPQLHSTTSTSPHLVPIHTGTPDLQNTTHPTSSNQDHDTNEQRYTDTQPLGPPVSKETVDDDFYNSFLDEHNESDERTPTPSGNTSLHVSTARPGQTEVEGEGDDESYDVQTSDEEFTPVEDDDDDDDETRRTTDHSVITNTVSPPSTTLQTSDTNSTTINTPSHHNTSSTSYKTVTTTTTTTLPQSKITVLPTSRDISVVGEITESSIVTEGPQTHSLPYDNPRVPHNDADGGRPVTSTIYSTGQNSPFTSTPLPATSSLPHMPEDTEEDATEATRVLIEDTDSATPAVDTTEATGVIIKDTDIATPKPAVDTTETTRLPTVSTTGISTHDPIETRKPPQQQSTTTSEAPEVVEQNTGSTSLPTTNIKIASSMPTIITADPEDWKDMPMGQNLTILIAVHSELNESNRIPQYVIHGMDGSTYNYEVVSIVKEQLDEEKKKEEAERETVMGSDGTHQYLQGNEMSSASTTTSPFIVVFPSIFMVVLVQMVIRSGCNV</sequence>
<feature type="region of interest" description="Disordered" evidence="9">
    <location>
        <begin position="292"/>
        <end position="312"/>
    </location>
</feature>
<feature type="compositionally biased region" description="Basic and acidic residues" evidence="9">
    <location>
        <begin position="542"/>
        <end position="551"/>
    </location>
</feature>
<comment type="caution">
    <text evidence="11">The sequence shown here is derived from an EMBL/GenBank/DDBJ whole genome shotgun (WGS) entry which is preliminary data.</text>
</comment>
<evidence type="ECO:0000256" key="8">
    <source>
        <dbReference type="PROSITE-ProRule" id="PRU00124"/>
    </source>
</evidence>
<feature type="compositionally biased region" description="Polar residues" evidence="9">
    <location>
        <begin position="751"/>
        <end position="768"/>
    </location>
</feature>
<dbReference type="Proteomes" id="UP001292094">
    <property type="component" value="Unassembled WGS sequence"/>
</dbReference>
<proteinExistence type="predicted"/>
<evidence type="ECO:0000313" key="11">
    <source>
        <dbReference type="EMBL" id="KAK4290198.1"/>
    </source>
</evidence>
<feature type="compositionally biased region" description="Polar residues" evidence="9">
    <location>
        <begin position="492"/>
        <end position="519"/>
    </location>
</feature>
<reference evidence="11" key="1">
    <citation type="submission" date="2023-11" db="EMBL/GenBank/DDBJ databases">
        <title>Genome assemblies of two species of porcelain crab, Petrolisthes cinctipes and Petrolisthes manimaculis (Anomura: Porcellanidae).</title>
        <authorList>
            <person name="Angst P."/>
        </authorList>
    </citation>
    <scope>NUCLEOTIDE SEQUENCE</scope>
    <source>
        <strain evidence="11">PB745_02</strain>
        <tissue evidence="11">Gill</tissue>
    </source>
</reference>
<feature type="region of interest" description="Disordered" evidence="9">
    <location>
        <begin position="945"/>
        <end position="965"/>
    </location>
</feature>
<feature type="compositionally biased region" description="Basic and acidic residues" evidence="9">
    <location>
        <begin position="945"/>
        <end position="955"/>
    </location>
</feature>
<accession>A0AAE1NIM3</accession>
<feature type="region of interest" description="Disordered" evidence="9">
    <location>
        <begin position="478"/>
        <end position="688"/>
    </location>
</feature>
<dbReference type="SMART" id="SM00192">
    <property type="entry name" value="LDLa"/>
    <property type="match status" value="5"/>
</dbReference>
<dbReference type="CDD" id="cd00112">
    <property type="entry name" value="LDLa"/>
    <property type="match status" value="5"/>
</dbReference>